<name>A0A830GRE0_9EURY</name>
<gene>
    <name evidence="3" type="ORF">GCM10009030_37810</name>
</gene>
<evidence type="ECO:0000313" key="3">
    <source>
        <dbReference type="EMBL" id="GGO02825.1"/>
    </source>
</evidence>
<reference evidence="3" key="2">
    <citation type="submission" date="2020-09" db="EMBL/GenBank/DDBJ databases">
        <authorList>
            <person name="Sun Q."/>
            <person name="Ohkuma M."/>
        </authorList>
    </citation>
    <scope>NUCLEOTIDE SEQUENCE</scope>
    <source>
        <strain evidence="3">JCM 17820</strain>
    </source>
</reference>
<feature type="region of interest" description="Disordered" evidence="2">
    <location>
        <begin position="17"/>
        <end position="36"/>
    </location>
</feature>
<dbReference type="AlphaFoldDB" id="A0A830GRE0"/>
<organism evidence="3 4">
    <name type="scientific">Haloarcula pellucida</name>
    <dbReference type="NCBI Taxonomy" id="1427151"/>
    <lineage>
        <taxon>Archaea</taxon>
        <taxon>Methanobacteriati</taxon>
        <taxon>Methanobacteriota</taxon>
        <taxon>Stenosarchaea group</taxon>
        <taxon>Halobacteria</taxon>
        <taxon>Halobacteriales</taxon>
        <taxon>Haloarculaceae</taxon>
        <taxon>Haloarcula</taxon>
    </lineage>
</organism>
<sequence length="81" mass="9157">MGAFAARRQSWYVTTRPTQVATPESGSDVDRTSTGATPTSIAQFELTVLHCRIAALETALECERERRKAVVERYERLLDER</sequence>
<proteinExistence type="predicted"/>
<keyword evidence="4" id="KW-1185">Reference proteome</keyword>
<protein>
    <submittedName>
        <fullName evidence="3">Uncharacterized protein</fullName>
    </submittedName>
</protein>
<accession>A0A830GRE0</accession>
<evidence type="ECO:0000256" key="1">
    <source>
        <dbReference type="SAM" id="Coils"/>
    </source>
</evidence>
<dbReference type="Proteomes" id="UP000605784">
    <property type="component" value="Unassembled WGS sequence"/>
</dbReference>
<evidence type="ECO:0000256" key="2">
    <source>
        <dbReference type="SAM" id="MobiDB-lite"/>
    </source>
</evidence>
<evidence type="ECO:0000313" key="4">
    <source>
        <dbReference type="Proteomes" id="UP000605784"/>
    </source>
</evidence>
<keyword evidence="1" id="KW-0175">Coiled coil</keyword>
<comment type="caution">
    <text evidence="3">The sequence shown here is derived from an EMBL/GenBank/DDBJ whole genome shotgun (WGS) entry which is preliminary data.</text>
</comment>
<feature type="coiled-coil region" evidence="1">
    <location>
        <begin position="53"/>
        <end position="80"/>
    </location>
</feature>
<dbReference type="EMBL" id="BMOU01000007">
    <property type="protein sequence ID" value="GGO02825.1"/>
    <property type="molecule type" value="Genomic_DNA"/>
</dbReference>
<reference evidence="3" key="1">
    <citation type="journal article" date="2014" name="Int. J. Syst. Evol. Microbiol.">
        <title>Complete genome sequence of Corynebacterium casei LMG S-19264T (=DSM 44701T), isolated from a smear-ripened cheese.</title>
        <authorList>
            <consortium name="US DOE Joint Genome Institute (JGI-PGF)"/>
            <person name="Walter F."/>
            <person name="Albersmeier A."/>
            <person name="Kalinowski J."/>
            <person name="Ruckert C."/>
        </authorList>
    </citation>
    <scope>NUCLEOTIDE SEQUENCE</scope>
    <source>
        <strain evidence="3">JCM 17820</strain>
    </source>
</reference>